<name>A0ABS8D9M9_9NEIS</name>
<dbReference type="EMBL" id="JAJBZT010000009">
    <property type="protein sequence ID" value="MCB6184842.1"/>
    <property type="molecule type" value="Genomic_DNA"/>
</dbReference>
<proteinExistence type="predicted"/>
<organism evidence="2 3">
    <name type="scientific">Leeia speluncae</name>
    <dbReference type="NCBI Taxonomy" id="2884804"/>
    <lineage>
        <taxon>Bacteria</taxon>
        <taxon>Pseudomonadati</taxon>
        <taxon>Pseudomonadota</taxon>
        <taxon>Betaproteobacteria</taxon>
        <taxon>Neisseriales</taxon>
        <taxon>Leeiaceae</taxon>
        <taxon>Leeia</taxon>
    </lineage>
</organism>
<dbReference type="Gene3D" id="3.10.450.50">
    <property type="match status" value="1"/>
</dbReference>
<dbReference type="SUPFAM" id="SSF54427">
    <property type="entry name" value="NTF2-like"/>
    <property type="match status" value="1"/>
</dbReference>
<accession>A0ABS8D9M9</accession>
<evidence type="ECO:0000313" key="3">
    <source>
        <dbReference type="Proteomes" id="UP001165395"/>
    </source>
</evidence>
<dbReference type="InterPro" id="IPR048469">
    <property type="entry name" value="YchJ-like_M"/>
</dbReference>
<evidence type="ECO:0000259" key="1">
    <source>
        <dbReference type="Pfam" id="PF17775"/>
    </source>
</evidence>
<dbReference type="Proteomes" id="UP001165395">
    <property type="component" value="Unassembled WGS sequence"/>
</dbReference>
<protein>
    <recommendedName>
        <fullName evidence="1">YchJ-like middle NTF2-like domain-containing protein</fullName>
    </recommendedName>
</protein>
<keyword evidence="3" id="KW-1185">Reference proteome</keyword>
<evidence type="ECO:0000313" key="2">
    <source>
        <dbReference type="EMBL" id="MCB6184842.1"/>
    </source>
</evidence>
<gene>
    <name evidence="2" type="ORF">LIN78_14940</name>
</gene>
<feature type="domain" description="YchJ-like middle NTF2-like" evidence="1">
    <location>
        <begin position="32"/>
        <end position="126"/>
    </location>
</feature>
<dbReference type="Pfam" id="PF17775">
    <property type="entry name" value="YchJ_M-like"/>
    <property type="match status" value="1"/>
</dbReference>
<comment type="caution">
    <text evidence="2">The sequence shown here is derived from an EMBL/GenBank/DDBJ whole genome shotgun (WGS) entry which is preliminary data.</text>
</comment>
<dbReference type="RefSeq" id="WP_227181658.1">
    <property type="nucleotide sequence ID" value="NZ_JAJBZT010000009.1"/>
</dbReference>
<reference evidence="2" key="1">
    <citation type="submission" date="2021-10" db="EMBL/GenBank/DDBJ databases">
        <title>The complete genome sequence of Leeia sp. TBRC 13508.</title>
        <authorList>
            <person name="Charoenyingcharoen P."/>
            <person name="Yukphan P."/>
        </authorList>
    </citation>
    <scope>NUCLEOTIDE SEQUENCE</scope>
    <source>
        <strain evidence="2">TBRC 13508</strain>
    </source>
</reference>
<dbReference type="InterPro" id="IPR032710">
    <property type="entry name" value="NTF2-like_dom_sf"/>
</dbReference>
<sequence>MKKKDSLCQCGSKLLSAKCCLPFIREEANPPTPEALMRSRYTAYALQEEAYLLNTWAENNRPTPPLLEQQEETLKWINLKIIRSSATTDAGIVEFVATYKVNGKAYKLHEVSNFQKVNGQWYYTDGTVAE</sequence>